<evidence type="ECO:0000259" key="2">
    <source>
        <dbReference type="Pfam" id="PF07862"/>
    </source>
</evidence>
<proteinExistence type="predicted"/>
<gene>
    <name evidence="3" type="ORF">JY500_05315</name>
</gene>
<protein>
    <submittedName>
        <fullName evidence="3">Nif11 family protein</fullName>
    </submittedName>
</protein>
<evidence type="ECO:0000313" key="4">
    <source>
        <dbReference type="Proteomes" id="UP000663570"/>
    </source>
</evidence>
<feature type="region of interest" description="Disordered" evidence="1">
    <location>
        <begin position="49"/>
        <end position="76"/>
    </location>
</feature>
<name>A0ABX7MAA6_9RHOO</name>
<dbReference type="RefSeq" id="WP_172203673.1">
    <property type="nucleotide sequence ID" value="NZ_CP071060.1"/>
</dbReference>
<dbReference type="Proteomes" id="UP000663570">
    <property type="component" value="Chromosome"/>
</dbReference>
<evidence type="ECO:0000313" key="3">
    <source>
        <dbReference type="EMBL" id="QSI78063.1"/>
    </source>
</evidence>
<organism evidence="3 4">
    <name type="scientific">Niveibacterium microcysteis</name>
    <dbReference type="NCBI Taxonomy" id="2811415"/>
    <lineage>
        <taxon>Bacteria</taxon>
        <taxon>Pseudomonadati</taxon>
        <taxon>Pseudomonadota</taxon>
        <taxon>Betaproteobacteria</taxon>
        <taxon>Rhodocyclales</taxon>
        <taxon>Rhodocyclaceae</taxon>
        <taxon>Niveibacterium</taxon>
    </lineage>
</organism>
<dbReference type="EMBL" id="CP071060">
    <property type="protein sequence ID" value="QSI78063.1"/>
    <property type="molecule type" value="Genomic_DNA"/>
</dbReference>
<dbReference type="Pfam" id="PF07862">
    <property type="entry name" value="Nif11"/>
    <property type="match status" value="1"/>
</dbReference>
<accession>A0ABX7MAA6</accession>
<feature type="domain" description="Nif11" evidence="2">
    <location>
        <begin position="1"/>
        <end position="50"/>
    </location>
</feature>
<dbReference type="InterPro" id="IPR012903">
    <property type="entry name" value="Nif11"/>
</dbReference>
<feature type="compositionally biased region" description="Polar residues" evidence="1">
    <location>
        <begin position="59"/>
        <end position="71"/>
    </location>
</feature>
<keyword evidence="4" id="KW-1185">Reference proteome</keyword>
<reference evidence="3 4" key="1">
    <citation type="submission" date="2021-02" db="EMBL/GenBank/DDBJ databases">
        <title>Niveibacterium changnyeongensis HC41.</title>
        <authorList>
            <person name="Kang M."/>
        </authorList>
    </citation>
    <scope>NUCLEOTIDE SEQUENCE [LARGE SCALE GENOMIC DNA]</scope>
    <source>
        <strain evidence="3 4">HC41</strain>
    </source>
</reference>
<sequence>MSTEALSTFLRIARSDAALLAELRAAADAEGLRVVALAAIAARHGHTIDPASLAVTPPRRNTGTQTLSDSSPPNPVRARFGDAQLFRDAAGELRVRL</sequence>
<evidence type="ECO:0000256" key="1">
    <source>
        <dbReference type="SAM" id="MobiDB-lite"/>
    </source>
</evidence>